<evidence type="ECO:0000313" key="2">
    <source>
        <dbReference type="EMBL" id="GAA3590435.1"/>
    </source>
</evidence>
<organism evidence="2 3">
    <name type="scientific">Kineosporia mesophila</name>
    <dbReference type="NCBI Taxonomy" id="566012"/>
    <lineage>
        <taxon>Bacteria</taxon>
        <taxon>Bacillati</taxon>
        <taxon>Actinomycetota</taxon>
        <taxon>Actinomycetes</taxon>
        <taxon>Kineosporiales</taxon>
        <taxon>Kineosporiaceae</taxon>
        <taxon>Kineosporia</taxon>
    </lineage>
</organism>
<comment type="caution">
    <text evidence="2">The sequence shown here is derived from an EMBL/GenBank/DDBJ whole genome shotgun (WGS) entry which is preliminary data.</text>
</comment>
<keyword evidence="1" id="KW-1133">Transmembrane helix</keyword>
<keyword evidence="3" id="KW-1185">Reference proteome</keyword>
<accession>A0ABP6YU87</accession>
<sequence>MVSLPGDAGHEAVGQSLLIAGVGVGALAAAALGRSVVHDLTSFMTQLTSFVP</sequence>
<evidence type="ECO:0000313" key="3">
    <source>
        <dbReference type="Proteomes" id="UP001501074"/>
    </source>
</evidence>
<proteinExistence type="predicted"/>
<reference evidence="3" key="1">
    <citation type="journal article" date="2019" name="Int. J. Syst. Evol. Microbiol.">
        <title>The Global Catalogue of Microorganisms (GCM) 10K type strain sequencing project: providing services to taxonomists for standard genome sequencing and annotation.</title>
        <authorList>
            <consortium name="The Broad Institute Genomics Platform"/>
            <consortium name="The Broad Institute Genome Sequencing Center for Infectious Disease"/>
            <person name="Wu L."/>
            <person name="Ma J."/>
        </authorList>
    </citation>
    <scope>NUCLEOTIDE SEQUENCE [LARGE SCALE GENOMIC DNA]</scope>
    <source>
        <strain evidence="3">JCM 16902</strain>
    </source>
</reference>
<dbReference type="Proteomes" id="UP001501074">
    <property type="component" value="Unassembled WGS sequence"/>
</dbReference>
<dbReference type="EMBL" id="BAAAZO010000001">
    <property type="protein sequence ID" value="GAA3590435.1"/>
    <property type="molecule type" value="Genomic_DNA"/>
</dbReference>
<keyword evidence="1" id="KW-0812">Transmembrane</keyword>
<evidence type="ECO:0000256" key="1">
    <source>
        <dbReference type="SAM" id="Phobius"/>
    </source>
</evidence>
<feature type="transmembrane region" description="Helical" evidence="1">
    <location>
        <begin position="12"/>
        <end position="32"/>
    </location>
</feature>
<protein>
    <submittedName>
        <fullName evidence="2">Uncharacterized protein</fullName>
    </submittedName>
</protein>
<gene>
    <name evidence="2" type="ORF">GCM10022223_01130</name>
</gene>
<keyword evidence="1" id="KW-0472">Membrane</keyword>
<name>A0ABP6YU87_9ACTN</name>